<name>A0A445AJB4_ARAHY</name>
<sequence>MEKKKSKVDKKQTSGPSSIRPSVRGPKSARTKTEGPSSSGSKSSGLKGSRLAGVGSNFMSPDNEKEPTFEYESGTLLTPESSEDERERERERYEFPQFNGNTDFGEVYFELGMEFVTIESFKAALKDHVIYEERKIRYIKNNQMRVRCDCEHGLERIKKLKKLKWAKEASTSEGGNVQSNDEVAVEGNEANNVQCVNVNPINTKDADVNAGTMGEEAVNAGSGNSGTVLGGTVTAGAVVGRTNPCPWLIYCAWNNQLKSYQIKTYVPTHTCGRKFGSNMADQKWVAYKLEKRLLTQPHITLSEAYDHIKIDYNVVINGKMVYRALKEARERVIRNERQQYSKLRHYLLELLRSNPGSTALMDVTPIPQSPPLFDKLYICLDACKRGFKLSCRKLIGLDGCFLKGYYGEQLLSAVGQDANNHFYVIVFAVVNSETKESWKWFLTLLQEDLGDHYIHGWNFISDQQKGLLPALKEVMPHAHHKNCVRHIWKNFTNRFKDKQVKNIVWECAKCTTFIEFEESIQKFRRVNEDAWNYLFRFELACWTKSQFSHGPKCDNLTNNMCEVWNAKIVNYRGKPILTMCEELRCYIMRRMTKYKQVLETYVGTELAPVQQKRLDDIIKGVRYWHPVWVGDDERMVFEVQQGSKKLSVHLGNNKCTCNAWQLTGALSHLLEAVMGSQQKQ</sequence>
<evidence type="ECO:0000256" key="1">
    <source>
        <dbReference type="SAM" id="MobiDB-lite"/>
    </source>
</evidence>
<protein>
    <recommendedName>
        <fullName evidence="2">MULE transposase domain-containing protein</fullName>
    </recommendedName>
</protein>
<comment type="caution">
    <text evidence="3">The sequence shown here is derived from an EMBL/GenBank/DDBJ whole genome shotgun (WGS) entry which is preliminary data.</text>
</comment>
<reference evidence="3 4" key="1">
    <citation type="submission" date="2019-01" db="EMBL/GenBank/DDBJ databases">
        <title>Sequencing of cultivated peanut Arachis hypogaea provides insights into genome evolution and oil improvement.</title>
        <authorList>
            <person name="Chen X."/>
        </authorList>
    </citation>
    <scope>NUCLEOTIDE SEQUENCE [LARGE SCALE GENOMIC DNA]</scope>
    <source>
        <strain evidence="4">cv. Fuhuasheng</strain>
        <tissue evidence="3">Leaves</tissue>
    </source>
</reference>
<dbReference type="AlphaFoldDB" id="A0A445AJB4"/>
<gene>
    <name evidence="3" type="ORF">Ahy_B02g060712</name>
</gene>
<evidence type="ECO:0000313" key="4">
    <source>
        <dbReference type="Proteomes" id="UP000289738"/>
    </source>
</evidence>
<organism evidence="3 4">
    <name type="scientific">Arachis hypogaea</name>
    <name type="common">Peanut</name>
    <dbReference type="NCBI Taxonomy" id="3818"/>
    <lineage>
        <taxon>Eukaryota</taxon>
        <taxon>Viridiplantae</taxon>
        <taxon>Streptophyta</taxon>
        <taxon>Embryophyta</taxon>
        <taxon>Tracheophyta</taxon>
        <taxon>Spermatophyta</taxon>
        <taxon>Magnoliopsida</taxon>
        <taxon>eudicotyledons</taxon>
        <taxon>Gunneridae</taxon>
        <taxon>Pentapetalae</taxon>
        <taxon>rosids</taxon>
        <taxon>fabids</taxon>
        <taxon>Fabales</taxon>
        <taxon>Fabaceae</taxon>
        <taxon>Papilionoideae</taxon>
        <taxon>50 kb inversion clade</taxon>
        <taxon>dalbergioids sensu lato</taxon>
        <taxon>Dalbergieae</taxon>
        <taxon>Pterocarpus clade</taxon>
        <taxon>Arachis</taxon>
    </lineage>
</organism>
<dbReference type="InterPro" id="IPR018289">
    <property type="entry name" value="MULE_transposase_dom"/>
</dbReference>
<dbReference type="PANTHER" id="PTHR31973">
    <property type="entry name" value="POLYPROTEIN, PUTATIVE-RELATED"/>
    <property type="match status" value="1"/>
</dbReference>
<keyword evidence="4" id="KW-1185">Reference proteome</keyword>
<accession>A0A445AJB4</accession>
<feature type="compositionally biased region" description="Low complexity" evidence="1">
    <location>
        <begin position="37"/>
        <end position="49"/>
    </location>
</feature>
<feature type="region of interest" description="Disordered" evidence="1">
    <location>
        <begin position="1"/>
        <end position="91"/>
    </location>
</feature>
<dbReference type="STRING" id="3818.A0A445AJB4"/>
<dbReference type="PANTHER" id="PTHR31973:SF187">
    <property type="entry name" value="MUTATOR TRANSPOSASE MUDRA PROTEIN"/>
    <property type="match status" value="1"/>
</dbReference>
<dbReference type="Pfam" id="PF10551">
    <property type="entry name" value="MULE"/>
    <property type="match status" value="1"/>
</dbReference>
<dbReference type="EMBL" id="SDMP01000012">
    <property type="protein sequence ID" value="RYR26470.1"/>
    <property type="molecule type" value="Genomic_DNA"/>
</dbReference>
<evidence type="ECO:0000259" key="2">
    <source>
        <dbReference type="Pfam" id="PF10551"/>
    </source>
</evidence>
<evidence type="ECO:0000313" key="3">
    <source>
        <dbReference type="EMBL" id="RYR26470.1"/>
    </source>
</evidence>
<proteinExistence type="predicted"/>
<dbReference type="Proteomes" id="UP000289738">
    <property type="component" value="Chromosome B02"/>
</dbReference>
<feature type="domain" description="MULE transposase" evidence="2">
    <location>
        <begin position="395"/>
        <end position="490"/>
    </location>
</feature>